<name>A0A081C0J8_VECG1</name>
<protein>
    <recommendedName>
        <fullName evidence="2">NAD-dependent epimerase/dehydratase domain-containing protein</fullName>
    </recommendedName>
</protein>
<dbReference type="Gene3D" id="3.40.50.720">
    <property type="entry name" value="NAD(P)-binding Rossmann-like Domain"/>
    <property type="match status" value="1"/>
</dbReference>
<dbReference type="Proteomes" id="UP000030661">
    <property type="component" value="Unassembled WGS sequence"/>
</dbReference>
<dbReference type="AlphaFoldDB" id="A0A081C0J8"/>
<dbReference type="PANTHER" id="PTHR43000">
    <property type="entry name" value="DTDP-D-GLUCOSE 4,6-DEHYDRATASE-RELATED"/>
    <property type="match status" value="1"/>
</dbReference>
<dbReference type="STRING" id="1499967.U27_05076"/>
<dbReference type="Pfam" id="PF01370">
    <property type="entry name" value="Epimerase"/>
    <property type="match status" value="1"/>
</dbReference>
<comment type="similarity">
    <text evidence="1">Belongs to the NAD(P)-dependent epimerase/dehydratase family.</text>
</comment>
<organism evidence="3">
    <name type="scientific">Vecturithrix granuli</name>
    <dbReference type="NCBI Taxonomy" id="1499967"/>
    <lineage>
        <taxon>Bacteria</taxon>
        <taxon>Candidatus Moduliflexota</taxon>
        <taxon>Candidatus Vecturitrichia</taxon>
        <taxon>Candidatus Vecturitrichales</taxon>
        <taxon>Candidatus Vecturitrichaceae</taxon>
        <taxon>Candidatus Vecturithrix</taxon>
    </lineage>
</organism>
<sequence>MNALVTGASGFVGAHLVKLLVEQGHKVYALVRKTSKIQALEDLKTTLVYGDVCDKASLSQIFQRYSDIDTVFHLASILTPVSIDDRIYWDINYQGTQHLLDVCREANLRAFVQCSSVGVIGPLPEIPADERSRCAPDSAYGETKYKAELLALEYHKSFNVPVTVVRPAWVYGPGDRRTYKFFRMVAKGRFFLIGTGQTRLSPVYVEDVARGLVLCAEKIDAAIGEVFIVSGGVTVSLESLAKAIAQEAGSSLLPLKVPAGLAKVGATICETMCKPLGIEPPIHHRRLDFFLRDQAFDISKIQRTLGFQPEIELSDGVKRTVAWYKEQGWL</sequence>
<keyword evidence="4" id="KW-1185">Reference proteome</keyword>
<gene>
    <name evidence="3" type="ORF">U27_05076</name>
</gene>
<feature type="domain" description="NAD-dependent epimerase/dehydratase" evidence="2">
    <location>
        <begin position="3"/>
        <end position="227"/>
    </location>
</feature>
<dbReference type="eggNOG" id="COG0451">
    <property type="taxonomic scope" value="Bacteria"/>
</dbReference>
<dbReference type="InterPro" id="IPR036291">
    <property type="entry name" value="NAD(P)-bd_dom_sf"/>
</dbReference>
<evidence type="ECO:0000256" key="1">
    <source>
        <dbReference type="ARBA" id="ARBA00007637"/>
    </source>
</evidence>
<proteinExistence type="inferred from homology"/>
<evidence type="ECO:0000259" key="2">
    <source>
        <dbReference type="Pfam" id="PF01370"/>
    </source>
</evidence>
<dbReference type="HOGENOM" id="CLU_007383_6_0_0"/>
<evidence type="ECO:0000313" key="3">
    <source>
        <dbReference type="EMBL" id="GAK58103.1"/>
    </source>
</evidence>
<dbReference type="InterPro" id="IPR001509">
    <property type="entry name" value="Epimerase_deHydtase"/>
</dbReference>
<dbReference type="SUPFAM" id="SSF51735">
    <property type="entry name" value="NAD(P)-binding Rossmann-fold domains"/>
    <property type="match status" value="1"/>
</dbReference>
<evidence type="ECO:0000313" key="4">
    <source>
        <dbReference type="Proteomes" id="UP000030661"/>
    </source>
</evidence>
<dbReference type="EMBL" id="DF820467">
    <property type="protein sequence ID" value="GAK58103.1"/>
    <property type="molecule type" value="Genomic_DNA"/>
</dbReference>
<reference evidence="3" key="1">
    <citation type="journal article" date="2015" name="PeerJ">
        <title>First genomic representation of candidate bacterial phylum KSB3 points to enhanced environmental sensing as a trigger of wastewater bulking.</title>
        <authorList>
            <person name="Sekiguchi Y."/>
            <person name="Ohashi A."/>
            <person name="Parks D.H."/>
            <person name="Yamauchi T."/>
            <person name="Tyson G.W."/>
            <person name="Hugenholtz P."/>
        </authorList>
    </citation>
    <scope>NUCLEOTIDE SEQUENCE [LARGE SCALE GENOMIC DNA]</scope>
</reference>
<accession>A0A081C0J8</accession>